<evidence type="ECO:0000313" key="1">
    <source>
        <dbReference type="EMBL" id="JAD83511.1"/>
    </source>
</evidence>
<sequence length="60" mass="6846">MFIHLMWRHFHPLISQRSFSFTEYFLAAPCTFSMYPSLGGVRVAVYRFAGKGVMSGTNVP</sequence>
<proteinExistence type="predicted"/>
<accession>A0A0A9D6T6</accession>
<dbReference type="AlphaFoldDB" id="A0A0A9D6T6"/>
<organism evidence="1">
    <name type="scientific">Arundo donax</name>
    <name type="common">Giant reed</name>
    <name type="synonym">Donax arundinaceus</name>
    <dbReference type="NCBI Taxonomy" id="35708"/>
    <lineage>
        <taxon>Eukaryota</taxon>
        <taxon>Viridiplantae</taxon>
        <taxon>Streptophyta</taxon>
        <taxon>Embryophyta</taxon>
        <taxon>Tracheophyta</taxon>
        <taxon>Spermatophyta</taxon>
        <taxon>Magnoliopsida</taxon>
        <taxon>Liliopsida</taxon>
        <taxon>Poales</taxon>
        <taxon>Poaceae</taxon>
        <taxon>PACMAD clade</taxon>
        <taxon>Arundinoideae</taxon>
        <taxon>Arundineae</taxon>
        <taxon>Arundo</taxon>
    </lineage>
</organism>
<name>A0A0A9D6T6_ARUDO</name>
<protein>
    <submittedName>
        <fullName evidence="1">Uncharacterized protein</fullName>
    </submittedName>
</protein>
<reference evidence="1" key="1">
    <citation type="submission" date="2014-09" db="EMBL/GenBank/DDBJ databases">
        <authorList>
            <person name="Magalhaes I.L.F."/>
            <person name="Oliveira U."/>
            <person name="Santos F.R."/>
            <person name="Vidigal T.H.D.A."/>
            <person name="Brescovit A.D."/>
            <person name="Santos A.J."/>
        </authorList>
    </citation>
    <scope>NUCLEOTIDE SEQUENCE</scope>
    <source>
        <tissue evidence="1">Shoot tissue taken approximately 20 cm above the soil surface</tissue>
    </source>
</reference>
<dbReference type="EMBL" id="GBRH01214384">
    <property type="protein sequence ID" value="JAD83511.1"/>
    <property type="molecule type" value="Transcribed_RNA"/>
</dbReference>
<reference evidence="1" key="2">
    <citation type="journal article" date="2015" name="Data Brief">
        <title>Shoot transcriptome of the giant reed, Arundo donax.</title>
        <authorList>
            <person name="Barrero R.A."/>
            <person name="Guerrero F.D."/>
            <person name="Moolhuijzen P."/>
            <person name="Goolsby J.A."/>
            <person name="Tidwell J."/>
            <person name="Bellgard S.E."/>
            <person name="Bellgard M.I."/>
        </authorList>
    </citation>
    <scope>NUCLEOTIDE SEQUENCE</scope>
    <source>
        <tissue evidence="1">Shoot tissue taken approximately 20 cm above the soil surface</tissue>
    </source>
</reference>